<dbReference type="GO" id="GO:1990281">
    <property type="term" value="C:efflux pump complex"/>
    <property type="evidence" value="ECO:0007669"/>
    <property type="project" value="TreeGrafter"/>
</dbReference>
<dbReference type="GO" id="GO:0015288">
    <property type="term" value="F:porin activity"/>
    <property type="evidence" value="ECO:0007669"/>
    <property type="project" value="TreeGrafter"/>
</dbReference>
<dbReference type="GO" id="GO:0009279">
    <property type="term" value="C:cell outer membrane"/>
    <property type="evidence" value="ECO:0007669"/>
    <property type="project" value="UniProtKB-SubCell"/>
</dbReference>
<gene>
    <name evidence="7" type="ordered locus">CHU_1503</name>
</gene>
<dbReference type="PANTHER" id="PTHR30026:SF20">
    <property type="entry name" value="OUTER MEMBRANE PROTEIN TOLC"/>
    <property type="match status" value="1"/>
</dbReference>
<name>A0A6N4SR49_CYTH3</name>
<keyword evidence="4" id="KW-0472">Membrane</keyword>
<evidence type="ECO:0000256" key="4">
    <source>
        <dbReference type="ARBA" id="ARBA00023136"/>
    </source>
</evidence>
<proteinExistence type="predicted"/>
<feature type="signal peptide" evidence="6">
    <location>
        <begin position="1"/>
        <end position="20"/>
    </location>
</feature>
<accession>A0A6N4SR49</accession>
<evidence type="ECO:0000256" key="1">
    <source>
        <dbReference type="ARBA" id="ARBA00004442"/>
    </source>
</evidence>
<reference evidence="7 8" key="1">
    <citation type="journal article" date="2007" name="Appl. Environ. Microbiol.">
        <title>Genome sequence of the cellulolytic gliding bacterium Cytophaga hutchinsonii.</title>
        <authorList>
            <person name="Xie G."/>
            <person name="Bruce D.C."/>
            <person name="Challacombe J.F."/>
            <person name="Chertkov O."/>
            <person name="Detter J.C."/>
            <person name="Gilna P."/>
            <person name="Han C.S."/>
            <person name="Lucas S."/>
            <person name="Misra M."/>
            <person name="Myers G.L."/>
            <person name="Richardson P."/>
            <person name="Tapia R."/>
            <person name="Thayer N."/>
            <person name="Thompson L.S."/>
            <person name="Brettin T.S."/>
            <person name="Henrissat B."/>
            <person name="Wilson D.B."/>
            <person name="McBride M.J."/>
        </authorList>
    </citation>
    <scope>NUCLEOTIDE SEQUENCE [LARGE SCALE GENOMIC DNA]</scope>
    <source>
        <strain evidence="8">ATCC 33406 / DSM 1761 / CIP 103989 / NBRC 15051 / NCIMB 9469 / D465</strain>
    </source>
</reference>
<keyword evidence="5" id="KW-0998">Cell outer membrane</keyword>
<organism evidence="7 8">
    <name type="scientific">Cytophaga hutchinsonii (strain ATCC 33406 / DSM 1761 / CIP 103989 / NBRC 15051 / NCIMB 9469 / D465)</name>
    <dbReference type="NCBI Taxonomy" id="269798"/>
    <lineage>
        <taxon>Bacteria</taxon>
        <taxon>Pseudomonadati</taxon>
        <taxon>Bacteroidota</taxon>
        <taxon>Cytophagia</taxon>
        <taxon>Cytophagales</taxon>
        <taxon>Cytophagaceae</taxon>
        <taxon>Cytophaga</taxon>
    </lineage>
</organism>
<keyword evidence="8" id="KW-1185">Reference proteome</keyword>
<dbReference type="PANTHER" id="PTHR30026">
    <property type="entry name" value="OUTER MEMBRANE PROTEIN TOLC"/>
    <property type="match status" value="1"/>
</dbReference>
<dbReference type="Proteomes" id="UP000001822">
    <property type="component" value="Chromosome"/>
</dbReference>
<evidence type="ECO:0000256" key="5">
    <source>
        <dbReference type="ARBA" id="ARBA00023237"/>
    </source>
</evidence>
<dbReference type="InterPro" id="IPR051906">
    <property type="entry name" value="TolC-like"/>
</dbReference>
<sequence>MIKKTTLILFLLSCALIVNAQIMQLDTIISTIEQANPELQMYDAQSAAFTSYAEGAKAWEAPKVGAGFFMTPYNPSMWKADNSGGMNNMGTNGMGSFMIQGQQMIPNPAKLKANEKYMQSMSEVEIANKDYVKNDLFAQAKMNYAEWIILKKKLYVLDEQEQLMNYIIKTSEIRYPYQQEKLNSIYKAKAELAAIQNMRLMFESEISWKRVALNQLMNRDKSIQFDVDTSIVFKNYEAIRLDTTLLITNRSDLTAIEKNILVYKNKQQYENSRLKPDFEIQYGHMFSFGNNPNLFTLMGMVTIPIAPWSSKMYKSTALGINYEIQGYQKQKEAIINEASGMVESLQWRISSQKKQINIYENTMLPALQKNYKASVLAYEQNTEDLFVVLDAVQALQMAKMELLDKKQQLLLLQIEYEKTIEQK</sequence>
<keyword evidence="6" id="KW-0732">Signal</keyword>
<evidence type="ECO:0000256" key="2">
    <source>
        <dbReference type="ARBA" id="ARBA00022452"/>
    </source>
</evidence>
<comment type="subcellular location">
    <subcellularLocation>
        <location evidence="1">Cell outer membrane</location>
    </subcellularLocation>
</comment>
<evidence type="ECO:0000313" key="8">
    <source>
        <dbReference type="Proteomes" id="UP000001822"/>
    </source>
</evidence>
<keyword evidence="3" id="KW-0812">Transmembrane</keyword>
<evidence type="ECO:0000313" key="7">
    <source>
        <dbReference type="EMBL" id="ABG58774.1"/>
    </source>
</evidence>
<dbReference type="AlphaFoldDB" id="A0A6N4SR49"/>
<dbReference type="Gene3D" id="1.20.1600.10">
    <property type="entry name" value="Outer membrane efflux proteins (OEP)"/>
    <property type="match status" value="1"/>
</dbReference>
<dbReference type="EMBL" id="CP000383">
    <property type="protein sequence ID" value="ABG58774.1"/>
    <property type="molecule type" value="Genomic_DNA"/>
</dbReference>
<keyword evidence="2" id="KW-1134">Transmembrane beta strand</keyword>
<dbReference type="KEGG" id="chu:CHU_1503"/>
<dbReference type="OrthoDB" id="920360at2"/>
<evidence type="ECO:0000256" key="3">
    <source>
        <dbReference type="ARBA" id="ARBA00022692"/>
    </source>
</evidence>
<evidence type="ECO:0000256" key="6">
    <source>
        <dbReference type="SAM" id="SignalP"/>
    </source>
</evidence>
<feature type="chain" id="PRO_5026736077" description="Outer membrane efflux protein" evidence="6">
    <location>
        <begin position="21"/>
        <end position="423"/>
    </location>
</feature>
<protein>
    <recommendedName>
        <fullName evidence="9">Outer membrane efflux protein</fullName>
    </recommendedName>
</protein>
<evidence type="ECO:0008006" key="9">
    <source>
        <dbReference type="Google" id="ProtNLM"/>
    </source>
</evidence>
<dbReference type="SUPFAM" id="SSF56954">
    <property type="entry name" value="Outer membrane efflux proteins (OEP)"/>
    <property type="match status" value="1"/>
</dbReference>
<dbReference type="GO" id="GO:0015562">
    <property type="term" value="F:efflux transmembrane transporter activity"/>
    <property type="evidence" value="ECO:0007669"/>
    <property type="project" value="InterPro"/>
</dbReference>